<evidence type="ECO:0000313" key="1">
    <source>
        <dbReference type="EMBL" id="SDF45713.1"/>
    </source>
</evidence>
<dbReference type="AlphaFoldDB" id="A0A1G7L8D2"/>
<sequence length="88" mass="8981">MAAQTYLTAVALYLFKQTLQPCVQIVPVIKAILFAAVDAGSDVVGFVDDVGGVSFVGQATQVGGVVSGDAFEQQPPNVAIGEVAQAGR</sequence>
<dbReference type="EMBL" id="FNBU01000011">
    <property type="protein sequence ID" value="SDF45713.1"/>
    <property type="molecule type" value="Genomic_DNA"/>
</dbReference>
<protein>
    <submittedName>
        <fullName evidence="1">Uncharacterized protein</fullName>
    </submittedName>
</protein>
<accession>A0A1G7L8D2</accession>
<organism evidence="1 2">
    <name type="scientific">Sporolituus thermophilus DSM 23256</name>
    <dbReference type="NCBI Taxonomy" id="1123285"/>
    <lineage>
        <taxon>Bacteria</taxon>
        <taxon>Bacillati</taxon>
        <taxon>Bacillota</taxon>
        <taxon>Negativicutes</taxon>
        <taxon>Selenomonadales</taxon>
        <taxon>Sporomusaceae</taxon>
        <taxon>Sporolituus</taxon>
    </lineage>
</organism>
<proteinExistence type="predicted"/>
<reference evidence="2" key="1">
    <citation type="submission" date="2016-10" db="EMBL/GenBank/DDBJ databases">
        <authorList>
            <person name="Varghese N."/>
            <person name="Submissions S."/>
        </authorList>
    </citation>
    <scope>NUCLEOTIDE SEQUENCE [LARGE SCALE GENOMIC DNA]</scope>
    <source>
        <strain evidence="2">DSM 23256</strain>
    </source>
</reference>
<evidence type="ECO:0000313" key="2">
    <source>
        <dbReference type="Proteomes" id="UP000243333"/>
    </source>
</evidence>
<dbReference type="Proteomes" id="UP000243333">
    <property type="component" value="Unassembled WGS sequence"/>
</dbReference>
<dbReference type="STRING" id="1123285.SAMN05660235_01663"/>
<gene>
    <name evidence="1" type="ORF">SAMN05660235_01663</name>
</gene>
<name>A0A1G7L8D2_9FIRM</name>
<keyword evidence="2" id="KW-1185">Reference proteome</keyword>